<dbReference type="AlphaFoldDB" id="A0A022Q4G4"/>
<evidence type="ECO:0000256" key="6">
    <source>
        <dbReference type="ARBA" id="ARBA00023065"/>
    </source>
</evidence>
<keyword evidence="7 8" id="KW-0472">Membrane</keyword>
<evidence type="ECO:0008006" key="11">
    <source>
        <dbReference type="Google" id="ProtNLM"/>
    </source>
</evidence>
<organism evidence="9 10">
    <name type="scientific">Erythranthe guttata</name>
    <name type="common">Yellow monkey flower</name>
    <name type="synonym">Mimulus guttatus</name>
    <dbReference type="NCBI Taxonomy" id="4155"/>
    <lineage>
        <taxon>Eukaryota</taxon>
        <taxon>Viridiplantae</taxon>
        <taxon>Streptophyta</taxon>
        <taxon>Embryophyta</taxon>
        <taxon>Tracheophyta</taxon>
        <taxon>Spermatophyta</taxon>
        <taxon>Magnoliopsida</taxon>
        <taxon>eudicotyledons</taxon>
        <taxon>Gunneridae</taxon>
        <taxon>Pentapetalae</taxon>
        <taxon>asterids</taxon>
        <taxon>lamiids</taxon>
        <taxon>Lamiales</taxon>
        <taxon>Phrymaceae</taxon>
        <taxon>Erythranthe</taxon>
    </lineage>
</organism>
<evidence type="ECO:0000256" key="3">
    <source>
        <dbReference type="ARBA" id="ARBA00022448"/>
    </source>
</evidence>
<dbReference type="GO" id="GO:0030001">
    <property type="term" value="P:metal ion transport"/>
    <property type="evidence" value="ECO:0007669"/>
    <property type="project" value="UniProtKB-ARBA"/>
</dbReference>
<gene>
    <name evidence="9" type="ORF">MIMGU_mgv1a018321mg</name>
</gene>
<comment type="similarity">
    <text evidence="2">Belongs to the TrkH potassium transport family. HKT (TC 2.A.38.3) subfamily.</text>
</comment>
<feature type="transmembrane region" description="Helical" evidence="8">
    <location>
        <begin position="30"/>
        <end position="49"/>
    </location>
</feature>
<dbReference type="EMBL" id="KI632213">
    <property type="protein sequence ID" value="EYU22103.1"/>
    <property type="molecule type" value="Genomic_DNA"/>
</dbReference>
<feature type="transmembrane region" description="Helical" evidence="8">
    <location>
        <begin position="301"/>
        <end position="328"/>
    </location>
</feature>
<feature type="transmembrane region" description="Helical" evidence="8">
    <location>
        <begin position="370"/>
        <end position="394"/>
    </location>
</feature>
<dbReference type="InterPro" id="IPR051143">
    <property type="entry name" value="TrkH_K-transport"/>
</dbReference>
<evidence type="ECO:0000313" key="10">
    <source>
        <dbReference type="Proteomes" id="UP000030748"/>
    </source>
</evidence>
<proteinExistence type="inferred from homology"/>
<evidence type="ECO:0000256" key="7">
    <source>
        <dbReference type="ARBA" id="ARBA00023136"/>
    </source>
</evidence>
<feature type="transmembrane region" description="Helical" evidence="8">
    <location>
        <begin position="415"/>
        <end position="434"/>
    </location>
</feature>
<evidence type="ECO:0000256" key="2">
    <source>
        <dbReference type="ARBA" id="ARBA00010864"/>
    </source>
</evidence>
<protein>
    <recommendedName>
        <fullName evidence="11">Sodium transporter</fullName>
    </recommendedName>
</protein>
<feature type="transmembrane region" description="Helical" evidence="8">
    <location>
        <begin position="218"/>
        <end position="241"/>
    </location>
</feature>
<evidence type="ECO:0000256" key="1">
    <source>
        <dbReference type="ARBA" id="ARBA00004141"/>
    </source>
</evidence>
<keyword evidence="6" id="KW-0406">Ion transport</keyword>
<keyword evidence="10" id="KW-1185">Reference proteome</keyword>
<dbReference type="Pfam" id="PF02386">
    <property type="entry name" value="TrkH"/>
    <property type="match status" value="1"/>
</dbReference>
<feature type="transmembrane region" description="Helical" evidence="8">
    <location>
        <begin position="180"/>
        <end position="206"/>
    </location>
</feature>
<evidence type="ECO:0000256" key="5">
    <source>
        <dbReference type="ARBA" id="ARBA00022989"/>
    </source>
</evidence>
<dbReference type="InterPro" id="IPR003445">
    <property type="entry name" value="Cat_transpt"/>
</dbReference>
<evidence type="ECO:0000256" key="8">
    <source>
        <dbReference type="SAM" id="Phobius"/>
    </source>
</evidence>
<keyword evidence="3" id="KW-0813">Transport</keyword>
<feature type="transmembrane region" description="Helical" evidence="8">
    <location>
        <begin position="114"/>
        <end position="136"/>
    </location>
</feature>
<dbReference type="Proteomes" id="UP000030748">
    <property type="component" value="Unassembled WGS sequence"/>
</dbReference>
<evidence type="ECO:0000313" key="9">
    <source>
        <dbReference type="EMBL" id="EYU22103.1"/>
    </source>
</evidence>
<feature type="transmembrane region" description="Helical" evidence="8">
    <location>
        <begin position="253"/>
        <end position="280"/>
    </location>
</feature>
<reference evidence="9 10" key="1">
    <citation type="journal article" date="2013" name="Proc. Natl. Acad. Sci. U.S.A.">
        <title>Fine-scale variation in meiotic recombination in Mimulus inferred from population shotgun sequencing.</title>
        <authorList>
            <person name="Hellsten U."/>
            <person name="Wright K.M."/>
            <person name="Jenkins J."/>
            <person name="Shu S."/>
            <person name="Yuan Y."/>
            <person name="Wessler S.R."/>
            <person name="Schmutz J."/>
            <person name="Willis J.H."/>
            <person name="Rokhsar D.S."/>
        </authorList>
    </citation>
    <scope>NUCLEOTIDE SEQUENCE [LARGE SCALE GENOMIC DNA]</scope>
    <source>
        <strain evidence="10">cv. DUN x IM62</strain>
    </source>
</reference>
<dbReference type="PANTHER" id="PTHR31064">
    <property type="entry name" value="POTASSIUM TRANSPORT PROTEIN DDB_G0292412-RELATED"/>
    <property type="match status" value="1"/>
</dbReference>
<evidence type="ECO:0000256" key="4">
    <source>
        <dbReference type="ARBA" id="ARBA00022692"/>
    </source>
</evidence>
<keyword evidence="5 8" id="KW-1133">Transmembrane helix</keyword>
<dbReference type="PANTHER" id="PTHR31064:SF38">
    <property type="entry name" value="CATION TRANSPORTER HKT1_4-RELATED"/>
    <property type="match status" value="1"/>
</dbReference>
<dbReference type="GO" id="GO:0008324">
    <property type="term" value="F:monoatomic cation transmembrane transporter activity"/>
    <property type="evidence" value="ECO:0000318"/>
    <property type="project" value="GO_Central"/>
</dbReference>
<feature type="transmembrane region" description="Helical" evidence="8">
    <location>
        <begin position="56"/>
        <end position="73"/>
    </location>
</feature>
<name>A0A022Q4G4_ERYGU</name>
<accession>A0A022Q4G4</accession>
<dbReference type="eggNOG" id="KOG1341">
    <property type="taxonomic scope" value="Eukaryota"/>
</dbReference>
<sequence length="525" mass="58577">MDNLGSNYVKKVKNLCSDSWQLTRLFLRCSYSYLLFTLNPFLIHIFHFFNPFSTRILYFSSLSFAGFGILNALKPRTAALFAPKTLDLFFTSVSVATVSSMSTVEMEVFSNSQLLVITVLMFLGGEVFTSMVGLHFTHTYSKNITRWKSEGRVESVESGPTSPIPAEYSFDQIDLSIAEFLGYVVLGYLLVIQFLGLASVLLYLSVVESAGNVIRKKGIKTATFAVFTVVSTFASCGFLPTNENMIVFRENSGLMWILIPQILLGNTLFPSCLRFTIWVLGRKVKKAEAEFLMKNAAEVGYLHLLPGLHSVLVAATVVGFVLVGFLMFCSLEWDSAALGGLSGYRKVVGVLFQCVNARHTGETIVDLSTVAPAVLVFFVVMMYLPPYTSFLPIIKRDDDQQQNPEIIRNQKRKTSAENLVFSQLSYIVIFIILICITERKSLKDDPINFSVLNIIVEVVSAYGNVGFTTGYSCGRKVSPDPNCVDKWYGFSGKWSDEGKVILIIVMFFGRLKKFNMNGGQAWKLL</sequence>
<comment type="subcellular location">
    <subcellularLocation>
        <location evidence="1">Membrane</location>
        <topology evidence="1">Multi-pass membrane protein</topology>
    </subcellularLocation>
</comment>
<dbReference type="GO" id="GO:0005886">
    <property type="term" value="C:plasma membrane"/>
    <property type="evidence" value="ECO:0000318"/>
    <property type="project" value="GO_Central"/>
</dbReference>
<keyword evidence="4 8" id="KW-0812">Transmembrane</keyword>
<dbReference type="STRING" id="4155.A0A022Q4G4"/>